<evidence type="ECO:0000313" key="9">
    <source>
        <dbReference type="Proteomes" id="UP000483820"/>
    </source>
</evidence>
<evidence type="ECO:0000256" key="5">
    <source>
        <dbReference type="SAM" id="MobiDB-lite"/>
    </source>
</evidence>
<dbReference type="InterPro" id="IPR034732">
    <property type="entry name" value="EPHD"/>
</dbReference>
<feature type="region of interest" description="Disordered" evidence="5">
    <location>
        <begin position="1"/>
        <end position="97"/>
    </location>
</feature>
<dbReference type="InterPro" id="IPR011011">
    <property type="entry name" value="Znf_FYVE_PHD"/>
</dbReference>
<feature type="domain" description="PHD-type" evidence="7">
    <location>
        <begin position="161"/>
        <end position="282"/>
    </location>
</feature>
<dbReference type="InterPro" id="IPR019787">
    <property type="entry name" value="Znf_PHD-finger"/>
</dbReference>
<feature type="compositionally biased region" description="Acidic residues" evidence="5">
    <location>
        <begin position="61"/>
        <end position="90"/>
    </location>
</feature>
<evidence type="ECO:0000259" key="6">
    <source>
        <dbReference type="PROSITE" id="PS50016"/>
    </source>
</evidence>
<dbReference type="EMBL" id="WUAV01000005">
    <property type="protein sequence ID" value="KAF1755263.1"/>
    <property type="molecule type" value="Genomic_DNA"/>
</dbReference>
<keyword evidence="3" id="KW-0862">Zinc</keyword>
<dbReference type="PANTHER" id="PTHR13793:SF158">
    <property type="entry name" value="PHD-TYPE DOMAIN-CONTAINING PROTEIN"/>
    <property type="match status" value="1"/>
</dbReference>
<dbReference type="PROSITE" id="PS51805">
    <property type="entry name" value="EPHD"/>
    <property type="match status" value="1"/>
</dbReference>
<evidence type="ECO:0000259" key="7">
    <source>
        <dbReference type="PROSITE" id="PS51805"/>
    </source>
</evidence>
<name>A0A6A5GKU2_CAERE</name>
<organism evidence="8 9">
    <name type="scientific">Caenorhabditis remanei</name>
    <name type="common">Caenorhabditis vulgaris</name>
    <dbReference type="NCBI Taxonomy" id="31234"/>
    <lineage>
        <taxon>Eukaryota</taxon>
        <taxon>Metazoa</taxon>
        <taxon>Ecdysozoa</taxon>
        <taxon>Nematoda</taxon>
        <taxon>Chromadorea</taxon>
        <taxon>Rhabditida</taxon>
        <taxon>Rhabditina</taxon>
        <taxon>Rhabditomorpha</taxon>
        <taxon>Rhabditoidea</taxon>
        <taxon>Rhabditidae</taxon>
        <taxon>Peloderinae</taxon>
        <taxon>Caenorhabditis</taxon>
    </lineage>
</organism>
<dbReference type="InterPro" id="IPR001965">
    <property type="entry name" value="Znf_PHD"/>
</dbReference>
<keyword evidence="2 4" id="KW-0863">Zinc-finger</keyword>
<dbReference type="Gene3D" id="3.30.40.10">
    <property type="entry name" value="Zinc/RING finger domain, C3HC4 (zinc finger)"/>
    <property type="match status" value="3"/>
</dbReference>
<dbReference type="GO" id="GO:0008270">
    <property type="term" value="F:zinc ion binding"/>
    <property type="evidence" value="ECO:0007669"/>
    <property type="project" value="UniProtKB-KW"/>
</dbReference>
<dbReference type="PROSITE" id="PS01359">
    <property type="entry name" value="ZF_PHD_1"/>
    <property type="match status" value="1"/>
</dbReference>
<evidence type="ECO:0000313" key="8">
    <source>
        <dbReference type="EMBL" id="KAF1755263.1"/>
    </source>
</evidence>
<sequence>MSKSGEGSSIFGKMTTRPAGKRQIKPTAILYATLHENHSSDEEDEDFEMKPSEIGGKSNTDDSDEEGSSEDENSDEQESEDEENEDEEQEEAQRTPSVEKDSVVVCGVCVNQRNVVVAGDFMQCDKCGIHVHESCYGGLPVADPEETRWFCEPCQYGLIEPPHCEFCPSRFGAFKRADIPGRWAHAVCSLYTHGVTWSQEHTTTGVSWENLENSVFGRRVCTACSDKIEARFGVASRCESGMCKEYMHVTCAQKLGLLVDETDESDDVIVAVPRYFFCKKHTNQENLKTFQRRFEQWEKAEGRRITVHRRKKALSGAEDALRIQMRETLEETIREEDRGKMNGSVAGGEKIKQARLLNSSTEFFDRFETKAEDSGLSKKEFRDPFYDIKLTNASHVPIGFSKEYIDFMQIRDSQIIPEEEEKLRKARELLAETKTRQEKKSASKQLSDRFHSNEELIEKKLESLEKLHSLLAELGGDGGVLSQFLSRNSVDCTRNSRNSPVVSKKEKEHYTCVVCKKATEQHKQTQCDQCHKSYHIGCLSPPLTRLPKRNNFGWICHECNESSDDEPEIPMETEDAPRASRSRRPPARLSAFLSQ</sequence>
<accession>A0A6A5GKU2</accession>
<proteinExistence type="predicted"/>
<protein>
    <submittedName>
        <fullName evidence="8">Uncharacterized protein</fullName>
    </submittedName>
</protein>
<dbReference type="KEGG" id="crq:GCK72_021832"/>
<dbReference type="PROSITE" id="PS50016">
    <property type="entry name" value="ZF_PHD_2"/>
    <property type="match status" value="2"/>
</dbReference>
<evidence type="ECO:0000256" key="2">
    <source>
        <dbReference type="ARBA" id="ARBA00022771"/>
    </source>
</evidence>
<dbReference type="GeneID" id="9816591"/>
<dbReference type="InterPro" id="IPR013083">
    <property type="entry name" value="Znf_RING/FYVE/PHD"/>
</dbReference>
<dbReference type="PANTHER" id="PTHR13793">
    <property type="entry name" value="PHD FINGER PROTEINS"/>
    <property type="match status" value="1"/>
</dbReference>
<dbReference type="Pfam" id="PF00628">
    <property type="entry name" value="PHD"/>
    <property type="match status" value="2"/>
</dbReference>
<dbReference type="Pfam" id="PF13832">
    <property type="entry name" value="zf-HC5HC2H_2"/>
    <property type="match status" value="1"/>
</dbReference>
<dbReference type="RefSeq" id="XP_053583435.1">
    <property type="nucleotide sequence ID" value="XM_053734522.1"/>
</dbReference>
<feature type="domain" description="PHD-type" evidence="6">
    <location>
        <begin position="103"/>
        <end position="157"/>
    </location>
</feature>
<keyword evidence="1" id="KW-0479">Metal-binding</keyword>
<dbReference type="InterPro" id="IPR050701">
    <property type="entry name" value="Histone_Mod_Regulator"/>
</dbReference>
<dbReference type="GO" id="GO:0006357">
    <property type="term" value="P:regulation of transcription by RNA polymerase II"/>
    <property type="evidence" value="ECO:0007669"/>
    <property type="project" value="TreeGrafter"/>
</dbReference>
<feature type="region of interest" description="Disordered" evidence="5">
    <location>
        <begin position="561"/>
        <end position="595"/>
    </location>
</feature>
<dbReference type="SMART" id="SM00249">
    <property type="entry name" value="PHD"/>
    <property type="match status" value="3"/>
</dbReference>
<dbReference type="Proteomes" id="UP000483820">
    <property type="component" value="Chromosome V"/>
</dbReference>
<evidence type="ECO:0000256" key="1">
    <source>
        <dbReference type="ARBA" id="ARBA00022723"/>
    </source>
</evidence>
<evidence type="ECO:0000256" key="3">
    <source>
        <dbReference type="ARBA" id="ARBA00022833"/>
    </source>
</evidence>
<dbReference type="AlphaFoldDB" id="A0A6A5GKU2"/>
<dbReference type="InterPro" id="IPR019786">
    <property type="entry name" value="Zinc_finger_PHD-type_CS"/>
</dbReference>
<gene>
    <name evidence="8" type="ORF">GCK72_021832</name>
</gene>
<reference evidence="8 9" key="1">
    <citation type="submission" date="2019-12" db="EMBL/GenBank/DDBJ databases">
        <title>Chromosome-level assembly of the Caenorhabditis remanei genome.</title>
        <authorList>
            <person name="Teterina A.A."/>
            <person name="Willis J.H."/>
            <person name="Phillips P.C."/>
        </authorList>
    </citation>
    <scope>NUCLEOTIDE SEQUENCE [LARGE SCALE GENOMIC DNA]</scope>
    <source>
        <strain evidence="8 9">PX506</strain>
        <tissue evidence="8">Whole organism</tissue>
    </source>
</reference>
<evidence type="ECO:0000256" key="4">
    <source>
        <dbReference type="PROSITE-ProRule" id="PRU00146"/>
    </source>
</evidence>
<feature type="compositionally biased region" description="Acidic residues" evidence="5">
    <location>
        <begin position="561"/>
        <end position="574"/>
    </location>
</feature>
<comment type="caution">
    <text evidence="8">The sequence shown here is derived from an EMBL/GenBank/DDBJ whole genome shotgun (WGS) entry which is preliminary data.</text>
</comment>
<dbReference type="CTD" id="9816591"/>
<feature type="domain" description="PHD-type" evidence="6">
    <location>
        <begin position="509"/>
        <end position="562"/>
    </location>
</feature>
<dbReference type="SUPFAM" id="SSF57903">
    <property type="entry name" value="FYVE/PHD zinc finger"/>
    <property type="match status" value="2"/>
</dbReference>